<evidence type="ECO:0000313" key="3">
    <source>
        <dbReference type="RefSeq" id="XP_022818385.1"/>
    </source>
</evidence>
<dbReference type="KEGG" id="sliu:111350902"/>
<dbReference type="PROSITE" id="PS51257">
    <property type="entry name" value="PROKAR_LIPOPROTEIN"/>
    <property type="match status" value="1"/>
</dbReference>
<keyword evidence="2" id="KW-1185">Reference proteome</keyword>
<organism evidence="2 3">
    <name type="scientific">Spodoptera litura</name>
    <name type="common">Asian cotton leafworm</name>
    <dbReference type="NCBI Taxonomy" id="69820"/>
    <lineage>
        <taxon>Eukaryota</taxon>
        <taxon>Metazoa</taxon>
        <taxon>Ecdysozoa</taxon>
        <taxon>Arthropoda</taxon>
        <taxon>Hexapoda</taxon>
        <taxon>Insecta</taxon>
        <taxon>Pterygota</taxon>
        <taxon>Neoptera</taxon>
        <taxon>Endopterygota</taxon>
        <taxon>Lepidoptera</taxon>
        <taxon>Glossata</taxon>
        <taxon>Ditrysia</taxon>
        <taxon>Noctuoidea</taxon>
        <taxon>Noctuidae</taxon>
        <taxon>Amphipyrinae</taxon>
        <taxon>Spodoptera</taxon>
    </lineage>
</organism>
<dbReference type="GeneID" id="111350902"/>
<evidence type="ECO:0000256" key="1">
    <source>
        <dbReference type="SAM" id="SignalP"/>
    </source>
</evidence>
<evidence type="ECO:0000313" key="2">
    <source>
        <dbReference type="Proteomes" id="UP000301870"/>
    </source>
</evidence>
<gene>
    <name evidence="3" type="primary">LOC111350902</name>
</gene>
<dbReference type="Proteomes" id="UP000301870">
    <property type="component" value="Chromosome 12"/>
</dbReference>
<dbReference type="RefSeq" id="XP_022818385.1">
    <property type="nucleotide sequence ID" value="XM_022962617.1"/>
</dbReference>
<keyword evidence="1" id="KW-0732">Signal</keyword>
<proteinExistence type="predicted"/>
<feature type="signal peptide" evidence="1">
    <location>
        <begin position="1"/>
        <end position="19"/>
    </location>
</feature>
<sequence>MRSFIIITVLSALAACYGAAVVPSEEMSEGCTMIFDEMSPDGRIVPNAELNAKSSEWILISEGVVNAPAVPGQVQRVGTWHQADLGVRIERLALSYGAFPADVQHTPLGSNFLEVKIISALGQRVAATISVYRRGCC</sequence>
<name>A0A9J7IMJ4_SPOLT</name>
<feature type="chain" id="PRO_5039935494" evidence="1">
    <location>
        <begin position="20"/>
        <end position="137"/>
    </location>
</feature>
<accession>A0A9J7IMJ4</accession>
<dbReference type="OrthoDB" id="7280404at2759"/>
<reference evidence="3" key="1">
    <citation type="submission" date="2025-08" db="UniProtKB">
        <authorList>
            <consortium name="RefSeq"/>
        </authorList>
    </citation>
    <scope>IDENTIFICATION</scope>
    <source>
        <strain evidence="3">Ishihara</strain>
        <tissue evidence="3">Whole body</tissue>
    </source>
</reference>
<dbReference type="AlphaFoldDB" id="A0A9J7IMJ4"/>
<protein>
    <submittedName>
        <fullName evidence="3">Uncharacterized protein LOC111350902</fullName>
    </submittedName>
</protein>